<evidence type="ECO:0000256" key="4">
    <source>
        <dbReference type="ARBA" id="ARBA00020831"/>
    </source>
</evidence>
<feature type="transmembrane region" description="Helical" evidence="14">
    <location>
        <begin position="946"/>
        <end position="969"/>
    </location>
</feature>
<dbReference type="PANTHER" id="PTHR12250:SF0">
    <property type="entry name" value="GPI ETHANOLAMINE PHOSPHATE TRANSFERASE 1"/>
    <property type="match status" value="1"/>
</dbReference>
<evidence type="ECO:0000313" key="16">
    <source>
        <dbReference type="EMBL" id="KAG1816825.1"/>
    </source>
</evidence>
<comment type="caution">
    <text evidence="14">Lacks conserved residue(s) required for the propagation of feature annotation.</text>
</comment>
<keyword evidence="6 14" id="KW-0808">Transferase</keyword>
<evidence type="ECO:0000256" key="14">
    <source>
        <dbReference type="RuleBase" id="RU367138"/>
    </source>
</evidence>
<reference evidence="16" key="1">
    <citation type="journal article" date="2020" name="New Phytol.">
        <title>Comparative genomics reveals dynamic genome evolution in host specialist ectomycorrhizal fungi.</title>
        <authorList>
            <person name="Lofgren L.A."/>
            <person name="Nguyen N.H."/>
            <person name="Vilgalys R."/>
            <person name="Ruytinx J."/>
            <person name="Liao H.L."/>
            <person name="Branco S."/>
            <person name="Kuo A."/>
            <person name="LaButti K."/>
            <person name="Lipzen A."/>
            <person name="Andreopoulos W."/>
            <person name="Pangilinan J."/>
            <person name="Riley R."/>
            <person name="Hundley H."/>
            <person name="Na H."/>
            <person name="Barry K."/>
            <person name="Grigoriev I.V."/>
            <person name="Stajich J.E."/>
            <person name="Kennedy P.G."/>
        </authorList>
    </citation>
    <scope>NUCLEOTIDE SEQUENCE</scope>
    <source>
        <strain evidence="16">MN1</strain>
    </source>
</reference>
<dbReference type="EC" id="2.-.-.-" evidence="14"/>
<keyword evidence="10 14" id="KW-0472">Membrane</keyword>
<dbReference type="SUPFAM" id="SSF53649">
    <property type="entry name" value="Alkaline phosphatase-like"/>
    <property type="match status" value="1"/>
</dbReference>
<dbReference type="GO" id="GO:0006506">
    <property type="term" value="P:GPI anchor biosynthetic process"/>
    <property type="evidence" value="ECO:0007669"/>
    <property type="project" value="UniProtKB-KW"/>
</dbReference>
<feature type="transmembrane region" description="Helical" evidence="14">
    <location>
        <begin position="531"/>
        <end position="556"/>
    </location>
</feature>
<name>A0A9P7ECG7_9AGAM</name>
<feature type="transmembrane region" description="Helical" evidence="14">
    <location>
        <begin position="822"/>
        <end position="842"/>
    </location>
</feature>
<keyword evidence="7 14" id="KW-0812">Transmembrane</keyword>
<proteinExistence type="inferred from homology"/>
<keyword evidence="17" id="KW-1185">Reference proteome</keyword>
<feature type="transmembrane region" description="Helical" evidence="14">
    <location>
        <begin position="854"/>
        <end position="874"/>
    </location>
</feature>
<dbReference type="AlphaFoldDB" id="A0A9P7ECG7"/>
<keyword evidence="9 14" id="KW-1133">Transmembrane helix</keyword>
<dbReference type="PANTHER" id="PTHR12250">
    <property type="entry name" value="PHOSPHATIDYLINOSITOL GLYCAN, CLASS N"/>
    <property type="match status" value="1"/>
</dbReference>
<evidence type="ECO:0000256" key="12">
    <source>
        <dbReference type="ARBA" id="ARBA00023316"/>
    </source>
</evidence>
<sequence>MTVSSHKNVFKLLTLGLIFHVIFIASVFDCYFTSPVVHGMLPRRAGPGEAKRVVLIVGDGLRADLLFSVNAFSFVPSSPKIVAPYLRDIIQTRGAFGLSHTRVPTESRPGHVAIIGGMYEDVSAVTKGWKANPVHFDSVFNQSSHTFSFGSPDILPMFAQGATPGKVDTWSYDEEDEDFTKGTKVHNYCNATALDTWVLDQLRTLFQNASSNDLLDSELRADKVVFFLHLLGLDTTGHSYRPHSEEYMNNIQVVDSIVRQTEELFSSFYHDEETSFIFTADHGMSEIGNHGDGDPDNTRTPLIAWGRGIRGPLPDIIPSSHDDYSRPWQLDDFLRRDVEQADLAPLMAALLGINYPVNSVGILPDADPTRPGYLLPREGESALAWLALANAESILEHYRVKHESKAAQTILYKGFEPLEEVGQDGKPSRVYWLFKIERLISDGRWFEARRETAELIKVTLQGLRYLETYNRVLIRIIVMIAYLGWSAYASLSILPPPASLVSDRQRTMVRLATATILAVFWALFTAERAPWTFYVYVTFPCYFWQQFALRGVPIVVQQFKLSDRRGPFIGRVLFHLVIVVVVLQCMVAAYTHRSLWSIGFLVMGILWPYTSWPSHVRSQHPRLLLYWMSSCVVTGIFPLLSVNKREDLYMIMCGGAMILAVGAGCTLLTLNGSLKATKLSEIIQASFILLAMTITASSVKSLQAKQGLPIINQTSAWVILGTFANQLTLVIHLILYFSAVSSIYPFISKAQHSTPTSRILSLFLGFGVCFVILSISVEGLFYAAFTCNLLLWIEVEATVQPNRAGTAPQNQGYEFHTDDIRIALFFLFFVQVAFFGTGNVASISSFYLEPVYRLVPIFNPFLMAALLVSSSNIASHTGSSKGLPQIFKIVAPYVILSAVFATLNARLHLPPFSLFLVALTLTDGMTMAFFLNVTDTGSWLEIGQSISFFCITSLLLVWSAGICTAGEYLMVDTLLFHRSTDSRKLE</sequence>
<evidence type="ECO:0000256" key="8">
    <source>
        <dbReference type="ARBA" id="ARBA00022824"/>
    </source>
</evidence>
<comment type="subcellular location">
    <subcellularLocation>
        <location evidence="1 14">Endoplasmic reticulum membrane</location>
        <topology evidence="1 14">Multi-pass membrane protein</topology>
    </subcellularLocation>
</comment>
<evidence type="ECO:0000256" key="13">
    <source>
        <dbReference type="ARBA" id="ARBA00024850"/>
    </source>
</evidence>
<evidence type="ECO:0000256" key="5">
    <source>
        <dbReference type="ARBA" id="ARBA00022502"/>
    </source>
</evidence>
<evidence type="ECO:0000256" key="2">
    <source>
        <dbReference type="ARBA" id="ARBA00004687"/>
    </source>
</evidence>
<keyword evidence="11" id="KW-0325">Glycoprotein</keyword>
<evidence type="ECO:0000256" key="1">
    <source>
        <dbReference type="ARBA" id="ARBA00004477"/>
    </source>
</evidence>
<dbReference type="FunFam" id="3.40.720.10:FF:000015">
    <property type="entry name" value="GPI ethanolamine phosphate transferase 1"/>
    <property type="match status" value="1"/>
</dbReference>
<comment type="similarity">
    <text evidence="3 14">Belongs to the PIGG/PIGN/PIGO family. PIGN subfamily.</text>
</comment>
<evidence type="ECO:0000256" key="6">
    <source>
        <dbReference type="ARBA" id="ARBA00022679"/>
    </source>
</evidence>
<feature type="transmembrane region" description="Helical" evidence="14">
    <location>
        <begin position="12"/>
        <end position="34"/>
    </location>
</feature>
<keyword evidence="5 14" id="KW-0337">GPI-anchor biosynthesis</keyword>
<dbReference type="GO" id="GO:0071555">
    <property type="term" value="P:cell wall organization"/>
    <property type="evidence" value="ECO:0007669"/>
    <property type="project" value="UniProtKB-KW"/>
</dbReference>
<organism evidence="16 17">
    <name type="scientific">Suillus subaureus</name>
    <dbReference type="NCBI Taxonomy" id="48587"/>
    <lineage>
        <taxon>Eukaryota</taxon>
        <taxon>Fungi</taxon>
        <taxon>Dikarya</taxon>
        <taxon>Basidiomycota</taxon>
        <taxon>Agaricomycotina</taxon>
        <taxon>Agaricomycetes</taxon>
        <taxon>Agaricomycetidae</taxon>
        <taxon>Boletales</taxon>
        <taxon>Suillineae</taxon>
        <taxon>Suillaceae</taxon>
        <taxon>Suillus</taxon>
    </lineage>
</organism>
<dbReference type="RefSeq" id="XP_041193385.1">
    <property type="nucleotide sequence ID" value="XM_041337685.1"/>
</dbReference>
<evidence type="ECO:0000256" key="3">
    <source>
        <dbReference type="ARBA" id="ARBA00008400"/>
    </source>
</evidence>
<evidence type="ECO:0000313" key="17">
    <source>
        <dbReference type="Proteomes" id="UP000807769"/>
    </source>
</evidence>
<feature type="transmembrane region" description="Helical" evidence="14">
    <location>
        <begin position="595"/>
        <end position="612"/>
    </location>
</feature>
<comment type="function">
    <text evidence="13 14">Ethanolamine phosphate transferase involved in glycosylphosphatidylinositol-anchor biosynthesis. Transfers ethanolamine phosphate to the first alpha-1,4-linked mannose of the glycosylphosphatidylinositol precursor of GPI-anchor.</text>
</comment>
<gene>
    <name evidence="16" type="ORF">BJ212DRAFT_1430349</name>
</gene>
<comment type="pathway">
    <text evidence="2 14">Glycolipid biosynthesis; glycosylphosphatidylinositol-anchor biosynthesis.</text>
</comment>
<feature type="transmembrane region" description="Helical" evidence="14">
    <location>
        <begin position="472"/>
        <end position="495"/>
    </location>
</feature>
<dbReference type="InterPro" id="IPR037671">
    <property type="entry name" value="PIGN_N"/>
</dbReference>
<evidence type="ECO:0000256" key="9">
    <source>
        <dbReference type="ARBA" id="ARBA00022989"/>
    </source>
</evidence>
<comment type="caution">
    <text evidence="16">The sequence shown here is derived from an EMBL/GenBank/DDBJ whole genome shotgun (WGS) entry which is preliminary data.</text>
</comment>
<dbReference type="InterPro" id="IPR017850">
    <property type="entry name" value="Alkaline_phosphatase_core_sf"/>
</dbReference>
<dbReference type="GO" id="GO:0051377">
    <property type="term" value="F:mannose-ethanolamine phosphotransferase activity"/>
    <property type="evidence" value="ECO:0007669"/>
    <property type="project" value="UniProtKB-UniRule"/>
</dbReference>
<dbReference type="Gene3D" id="3.40.720.10">
    <property type="entry name" value="Alkaline Phosphatase, subunit A"/>
    <property type="match status" value="1"/>
</dbReference>
<feature type="transmembrane region" description="Helical" evidence="14">
    <location>
        <begin position="912"/>
        <end position="934"/>
    </location>
</feature>
<keyword evidence="8 14" id="KW-0256">Endoplasmic reticulum</keyword>
<dbReference type="GO" id="GO:0005789">
    <property type="term" value="C:endoplasmic reticulum membrane"/>
    <property type="evidence" value="ECO:0007669"/>
    <property type="project" value="UniProtKB-SubCell"/>
</dbReference>
<feature type="transmembrane region" description="Helical" evidence="14">
    <location>
        <begin position="682"/>
        <end position="703"/>
    </location>
</feature>
<feature type="transmembrane region" description="Helical" evidence="14">
    <location>
        <begin position="759"/>
        <end position="785"/>
    </location>
</feature>
<keyword evidence="12" id="KW-0961">Cell wall biogenesis/degradation</keyword>
<feature type="transmembrane region" description="Helical" evidence="14">
    <location>
        <begin position="886"/>
        <end position="905"/>
    </location>
</feature>
<dbReference type="Pfam" id="PF01663">
    <property type="entry name" value="Phosphodiest"/>
    <property type="match status" value="1"/>
</dbReference>
<protein>
    <recommendedName>
        <fullName evidence="4 14">GPI ethanolamine phosphate transferase 1</fullName>
        <ecNumber evidence="14">2.-.-.-</ecNumber>
    </recommendedName>
</protein>
<evidence type="ECO:0000256" key="7">
    <source>
        <dbReference type="ARBA" id="ARBA00022692"/>
    </source>
</evidence>
<feature type="transmembrane region" description="Helical" evidence="14">
    <location>
        <begin position="507"/>
        <end position="525"/>
    </location>
</feature>
<feature type="transmembrane region" description="Helical" evidence="14">
    <location>
        <begin position="723"/>
        <end position="747"/>
    </location>
</feature>
<dbReference type="EMBL" id="JABBWG010000015">
    <property type="protein sequence ID" value="KAG1816825.1"/>
    <property type="molecule type" value="Genomic_DNA"/>
</dbReference>
<evidence type="ECO:0000256" key="10">
    <source>
        <dbReference type="ARBA" id="ARBA00023136"/>
    </source>
</evidence>
<dbReference type="InterPro" id="IPR017852">
    <property type="entry name" value="GPI_EtnP_transferase_1_C"/>
</dbReference>
<dbReference type="Proteomes" id="UP000807769">
    <property type="component" value="Unassembled WGS sequence"/>
</dbReference>
<dbReference type="InterPro" id="IPR002591">
    <property type="entry name" value="Phosphodiest/P_Trfase"/>
</dbReference>
<dbReference type="Pfam" id="PF04987">
    <property type="entry name" value="PigN"/>
    <property type="match status" value="1"/>
</dbReference>
<feature type="transmembrane region" description="Helical" evidence="14">
    <location>
        <begin position="624"/>
        <end position="642"/>
    </location>
</feature>
<dbReference type="InterPro" id="IPR007070">
    <property type="entry name" value="GPI_EtnP_transferase_1"/>
</dbReference>
<dbReference type="CDD" id="cd16020">
    <property type="entry name" value="GPI_EPT_1"/>
    <property type="match status" value="1"/>
</dbReference>
<feature type="transmembrane region" description="Helical" evidence="14">
    <location>
        <begin position="648"/>
        <end position="670"/>
    </location>
</feature>
<accession>A0A9P7ECG7</accession>
<dbReference type="OrthoDB" id="2748310at2759"/>
<dbReference type="GeneID" id="64631701"/>
<feature type="domain" description="GPI ethanolamine phosphate transferase 1 C-terminal" evidence="15">
    <location>
        <begin position="461"/>
        <end position="938"/>
    </location>
</feature>
<evidence type="ECO:0000256" key="11">
    <source>
        <dbReference type="ARBA" id="ARBA00023180"/>
    </source>
</evidence>
<feature type="transmembrane region" description="Helical" evidence="14">
    <location>
        <begin position="568"/>
        <end position="589"/>
    </location>
</feature>
<evidence type="ECO:0000259" key="15">
    <source>
        <dbReference type="Pfam" id="PF04987"/>
    </source>
</evidence>